<proteinExistence type="predicted"/>
<gene>
    <name evidence="1" type="primary">RvY_06867-1</name>
    <name evidence="1" type="synonym">RvY_06867.1</name>
    <name evidence="1" type="ORF">RvY_06867</name>
</gene>
<reference evidence="1 2" key="1">
    <citation type="journal article" date="2016" name="Nat. Commun.">
        <title>Extremotolerant tardigrade genome and improved radiotolerance of human cultured cells by tardigrade-unique protein.</title>
        <authorList>
            <person name="Hashimoto T."/>
            <person name="Horikawa D.D."/>
            <person name="Saito Y."/>
            <person name="Kuwahara H."/>
            <person name="Kozuka-Hata H."/>
            <person name="Shin-I T."/>
            <person name="Minakuchi Y."/>
            <person name="Ohishi K."/>
            <person name="Motoyama A."/>
            <person name="Aizu T."/>
            <person name="Enomoto A."/>
            <person name="Kondo K."/>
            <person name="Tanaka S."/>
            <person name="Hara Y."/>
            <person name="Koshikawa S."/>
            <person name="Sagara H."/>
            <person name="Miura T."/>
            <person name="Yokobori S."/>
            <person name="Miyagawa K."/>
            <person name="Suzuki Y."/>
            <person name="Kubo T."/>
            <person name="Oyama M."/>
            <person name="Kohara Y."/>
            <person name="Fujiyama A."/>
            <person name="Arakawa K."/>
            <person name="Katayama T."/>
            <person name="Toyoda A."/>
            <person name="Kunieda T."/>
        </authorList>
    </citation>
    <scope>NUCLEOTIDE SEQUENCE [LARGE SCALE GENOMIC DNA]</scope>
    <source>
        <strain evidence="1 2">YOKOZUNA-1</strain>
    </source>
</reference>
<dbReference type="EMBL" id="BDGG01000003">
    <property type="protein sequence ID" value="GAU95211.1"/>
    <property type="molecule type" value="Genomic_DNA"/>
</dbReference>
<dbReference type="AlphaFoldDB" id="A0A1D1V0G1"/>
<evidence type="ECO:0000313" key="2">
    <source>
        <dbReference type="Proteomes" id="UP000186922"/>
    </source>
</evidence>
<dbReference type="Proteomes" id="UP000186922">
    <property type="component" value="Unassembled WGS sequence"/>
</dbReference>
<accession>A0A1D1V0G1</accession>
<sequence>MIEGRRKIFHTYGSVAKGRLKFSPTRPSQESLRVERAMFLFDHQSLSLKTTLLFQGWGQGTN</sequence>
<evidence type="ECO:0000313" key="1">
    <source>
        <dbReference type="EMBL" id="GAU95211.1"/>
    </source>
</evidence>
<protein>
    <submittedName>
        <fullName evidence="1">Uncharacterized protein</fullName>
    </submittedName>
</protein>
<comment type="caution">
    <text evidence="1">The sequence shown here is derived from an EMBL/GenBank/DDBJ whole genome shotgun (WGS) entry which is preliminary data.</text>
</comment>
<name>A0A1D1V0G1_RAMVA</name>
<keyword evidence="2" id="KW-1185">Reference proteome</keyword>
<organism evidence="1 2">
    <name type="scientific">Ramazzottius varieornatus</name>
    <name type="common">Water bear</name>
    <name type="synonym">Tardigrade</name>
    <dbReference type="NCBI Taxonomy" id="947166"/>
    <lineage>
        <taxon>Eukaryota</taxon>
        <taxon>Metazoa</taxon>
        <taxon>Ecdysozoa</taxon>
        <taxon>Tardigrada</taxon>
        <taxon>Eutardigrada</taxon>
        <taxon>Parachela</taxon>
        <taxon>Hypsibioidea</taxon>
        <taxon>Ramazzottiidae</taxon>
        <taxon>Ramazzottius</taxon>
    </lineage>
</organism>